<reference evidence="2" key="1">
    <citation type="journal article" date="2013" name="Nature">
        <title>Draft genome of the wheat A-genome progenitor Triticum urartu.</title>
        <authorList>
            <person name="Ling H.Q."/>
            <person name="Zhao S."/>
            <person name="Liu D."/>
            <person name="Wang J."/>
            <person name="Sun H."/>
            <person name="Zhang C."/>
            <person name="Fan H."/>
            <person name="Li D."/>
            <person name="Dong L."/>
            <person name="Tao Y."/>
            <person name="Gao C."/>
            <person name="Wu H."/>
            <person name="Li Y."/>
            <person name="Cui Y."/>
            <person name="Guo X."/>
            <person name="Zheng S."/>
            <person name="Wang B."/>
            <person name="Yu K."/>
            <person name="Liang Q."/>
            <person name="Yang W."/>
            <person name="Lou X."/>
            <person name="Chen J."/>
            <person name="Feng M."/>
            <person name="Jian J."/>
            <person name="Zhang X."/>
            <person name="Luo G."/>
            <person name="Jiang Y."/>
            <person name="Liu J."/>
            <person name="Wang Z."/>
            <person name="Sha Y."/>
            <person name="Zhang B."/>
            <person name="Wu H."/>
            <person name="Tang D."/>
            <person name="Shen Q."/>
            <person name="Xue P."/>
            <person name="Zou S."/>
            <person name="Wang X."/>
            <person name="Liu X."/>
            <person name="Wang F."/>
            <person name="Yang Y."/>
            <person name="An X."/>
            <person name="Dong Z."/>
            <person name="Zhang K."/>
            <person name="Zhang X."/>
            <person name="Luo M.C."/>
            <person name="Dvorak J."/>
            <person name="Tong Y."/>
            <person name="Wang J."/>
            <person name="Yang H."/>
            <person name="Li Z."/>
            <person name="Wang D."/>
            <person name="Zhang A."/>
            <person name="Wang J."/>
        </authorList>
    </citation>
    <scope>NUCLEOTIDE SEQUENCE</scope>
    <source>
        <strain evidence="2">cv. G1812</strain>
    </source>
</reference>
<dbReference type="Proteomes" id="UP000015106">
    <property type="component" value="Chromosome 3"/>
</dbReference>
<dbReference type="Gramene" id="TuG1812G0300004196.01.T01">
    <property type="protein sequence ID" value="TuG1812G0300004196.01.T01.cds276550"/>
    <property type="gene ID" value="TuG1812G0300004196.01"/>
</dbReference>
<reference evidence="1" key="3">
    <citation type="submission" date="2022-06" db="UniProtKB">
        <authorList>
            <consortium name="EnsemblPlants"/>
        </authorList>
    </citation>
    <scope>IDENTIFICATION</scope>
</reference>
<dbReference type="EnsemblPlants" id="TuG1812G0300004196.01.T01">
    <property type="protein sequence ID" value="TuG1812G0300004196.01.T01.cds276550"/>
    <property type="gene ID" value="TuG1812G0300004196.01"/>
</dbReference>
<evidence type="ECO:0000313" key="1">
    <source>
        <dbReference type="EnsemblPlants" id="TuG1812G0300004196.01.T01.cds276550"/>
    </source>
</evidence>
<reference evidence="1" key="2">
    <citation type="submission" date="2018-03" db="EMBL/GenBank/DDBJ databases">
        <title>The Triticum urartu genome reveals the dynamic nature of wheat genome evolution.</title>
        <authorList>
            <person name="Ling H."/>
            <person name="Ma B."/>
            <person name="Shi X."/>
            <person name="Liu H."/>
            <person name="Dong L."/>
            <person name="Sun H."/>
            <person name="Cao Y."/>
            <person name="Gao Q."/>
            <person name="Zheng S."/>
            <person name="Li Y."/>
            <person name="Yu Y."/>
            <person name="Du H."/>
            <person name="Qi M."/>
            <person name="Li Y."/>
            <person name="Yu H."/>
            <person name="Cui Y."/>
            <person name="Wang N."/>
            <person name="Chen C."/>
            <person name="Wu H."/>
            <person name="Zhao Y."/>
            <person name="Zhang J."/>
            <person name="Li Y."/>
            <person name="Zhou W."/>
            <person name="Zhang B."/>
            <person name="Hu W."/>
            <person name="Eijk M."/>
            <person name="Tang J."/>
            <person name="Witsenboer H."/>
            <person name="Zhao S."/>
            <person name="Li Z."/>
            <person name="Zhang A."/>
            <person name="Wang D."/>
            <person name="Liang C."/>
        </authorList>
    </citation>
    <scope>NUCLEOTIDE SEQUENCE [LARGE SCALE GENOMIC DNA]</scope>
    <source>
        <strain evidence="1">cv. G1812</strain>
    </source>
</reference>
<accession>A0A8R7TYE1</accession>
<name>A0A8R7TYE1_TRIUA</name>
<protein>
    <submittedName>
        <fullName evidence="1">Uncharacterized protein</fullName>
    </submittedName>
</protein>
<dbReference type="AlphaFoldDB" id="A0A8R7TYE1"/>
<proteinExistence type="predicted"/>
<sequence length="43" mass="4903">MSAATKSAQLSSFFISTHFAGLVDMSRRWSVQKLDPRSRDTRE</sequence>
<organism evidence="1 2">
    <name type="scientific">Triticum urartu</name>
    <name type="common">Red wild einkorn</name>
    <name type="synonym">Crithodium urartu</name>
    <dbReference type="NCBI Taxonomy" id="4572"/>
    <lineage>
        <taxon>Eukaryota</taxon>
        <taxon>Viridiplantae</taxon>
        <taxon>Streptophyta</taxon>
        <taxon>Embryophyta</taxon>
        <taxon>Tracheophyta</taxon>
        <taxon>Spermatophyta</taxon>
        <taxon>Magnoliopsida</taxon>
        <taxon>Liliopsida</taxon>
        <taxon>Poales</taxon>
        <taxon>Poaceae</taxon>
        <taxon>BOP clade</taxon>
        <taxon>Pooideae</taxon>
        <taxon>Triticodae</taxon>
        <taxon>Triticeae</taxon>
        <taxon>Triticinae</taxon>
        <taxon>Triticum</taxon>
    </lineage>
</organism>
<evidence type="ECO:0000313" key="2">
    <source>
        <dbReference type="Proteomes" id="UP000015106"/>
    </source>
</evidence>
<keyword evidence="2" id="KW-1185">Reference proteome</keyword>